<feature type="transmembrane region" description="Helical" evidence="10">
    <location>
        <begin position="282"/>
        <end position="311"/>
    </location>
</feature>
<reference evidence="11 12" key="1">
    <citation type="submission" date="2019-06" db="EMBL/GenBank/DDBJ databases">
        <title>Paenimaribius caenipelagi gen. nov., sp. nov., isolated from a tidal flat.</title>
        <authorList>
            <person name="Yoon J.-H."/>
        </authorList>
    </citation>
    <scope>NUCLEOTIDE SEQUENCE [LARGE SCALE GENOMIC DNA]</scope>
    <source>
        <strain evidence="11 12">JBTF-M29</strain>
    </source>
</reference>
<keyword evidence="3" id="KW-1003">Cell membrane</keyword>
<evidence type="ECO:0000256" key="2">
    <source>
        <dbReference type="ARBA" id="ARBA00022448"/>
    </source>
</evidence>
<organism evidence="11 12">
    <name type="scientific">Palleronia caenipelagi</name>
    <dbReference type="NCBI Taxonomy" id="2489174"/>
    <lineage>
        <taxon>Bacteria</taxon>
        <taxon>Pseudomonadati</taxon>
        <taxon>Pseudomonadota</taxon>
        <taxon>Alphaproteobacteria</taxon>
        <taxon>Rhodobacterales</taxon>
        <taxon>Roseobacteraceae</taxon>
        <taxon>Palleronia</taxon>
    </lineage>
</organism>
<comment type="similarity">
    <text evidence="8">Belongs to the binding-protein-dependent transport system permease family. LivHM subfamily.</text>
</comment>
<evidence type="ECO:0000256" key="7">
    <source>
        <dbReference type="ARBA" id="ARBA00023136"/>
    </source>
</evidence>
<evidence type="ECO:0000256" key="5">
    <source>
        <dbReference type="ARBA" id="ARBA00022970"/>
    </source>
</evidence>
<dbReference type="GO" id="GO:0022857">
    <property type="term" value="F:transmembrane transporter activity"/>
    <property type="evidence" value="ECO:0007669"/>
    <property type="project" value="InterPro"/>
</dbReference>
<sequence>MARPKSLTSSSAPAMPAGPWSTRPTADPQCSPRGLTPGFPLPPTAAPREVPMDYFFFIDLLQSLTDGLLFGTTYALIGIGFTLIFGVMRKLNLAYGAASLAGTYIGLLAFLNLGAPPALVFVISALGAGVIGLVVYYCCFRFTPETVPMASLLASVGMLLFIDEVVVHLSHGMPYPYPSVFRDSVIEIGEVWVRGDLLFVFLMCVVAMGVLFWLLHRTPLGLATRAVSQQPRAAQLCGIDSARVNALTFVIAGVLGGVAGAMTAAAVGVLSPIIAMGLTVKGLIVVVIGGLGSIPGAIIGGLLVGAAENIFLLLRGVTERDIYVMLLLFLFLTLRPGGLFGAHAGRD</sequence>
<dbReference type="InterPro" id="IPR052157">
    <property type="entry name" value="BCAA_transport_permease"/>
</dbReference>
<evidence type="ECO:0000313" key="12">
    <source>
        <dbReference type="Proteomes" id="UP000318590"/>
    </source>
</evidence>
<keyword evidence="7 10" id="KW-0472">Membrane</keyword>
<evidence type="ECO:0000313" key="11">
    <source>
        <dbReference type="EMBL" id="TRD22036.1"/>
    </source>
</evidence>
<evidence type="ECO:0000256" key="10">
    <source>
        <dbReference type="SAM" id="Phobius"/>
    </source>
</evidence>
<keyword evidence="5" id="KW-0029">Amino-acid transport</keyword>
<feature type="transmembrane region" description="Helical" evidence="10">
    <location>
        <begin position="67"/>
        <end position="86"/>
    </location>
</feature>
<evidence type="ECO:0000256" key="9">
    <source>
        <dbReference type="SAM" id="MobiDB-lite"/>
    </source>
</evidence>
<dbReference type="PANTHER" id="PTHR11795">
    <property type="entry name" value="BRANCHED-CHAIN AMINO ACID TRANSPORT SYSTEM PERMEASE PROTEIN LIVH"/>
    <property type="match status" value="1"/>
</dbReference>
<dbReference type="CDD" id="cd06582">
    <property type="entry name" value="TM_PBP1_LivH_like"/>
    <property type="match status" value="1"/>
</dbReference>
<evidence type="ECO:0000256" key="1">
    <source>
        <dbReference type="ARBA" id="ARBA00004651"/>
    </source>
</evidence>
<protein>
    <submittedName>
        <fullName evidence="11">Branched-chain amino acid ABC transporter permease</fullName>
    </submittedName>
</protein>
<comment type="subcellular location">
    <subcellularLocation>
        <location evidence="1">Cell membrane</location>
        <topology evidence="1">Multi-pass membrane protein</topology>
    </subcellularLocation>
</comment>
<evidence type="ECO:0000256" key="8">
    <source>
        <dbReference type="ARBA" id="ARBA00037998"/>
    </source>
</evidence>
<gene>
    <name evidence="11" type="ORF">FEV53_06600</name>
</gene>
<evidence type="ECO:0000256" key="6">
    <source>
        <dbReference type="ARBA" id="ARBA00022989"/>
    </source>
</evidence>
<feature type="transmembrane region" description="Helical" evidence="10">
    <location>
        <begin position="246"/>
        <end position="270"/>
    </location>
</feature>
<dbReference type="AlphaFoldDB" id="A0A547Q6M1"/>
<keyword evidence="2" id="KW-0813">Transport</keyword>
<feature type="transmembrane region" description="Helical" evidence="10">
    <location>
        <begin position="323"/>
        <end position="344"/>
    </location>
</feature>
<keyword evidence="6 10" id="KW-1133">Transmembrane helix</keyword>
<feature type="transmembrane region" description="Helical" evidence="10">
    <location>
        <begin position="119"/>
        <end position="140"/>
    </location>
</feature>
<feature type="transmembrane region" description="Helical" evidence="10">
    <location>
        <begin position="152"/>
        <end position="171"/>
    </location>
</feature>
<dbReference type="InterPro" id="IPR001851">
    <property type="entry name" value="ABC_transp_permease"/>
</dbReference>
<keyword evidence="4 10" id="KW-0812">Transmembrane</keyword>
<dbReference type="Proteomes" id="UP000318590">
    <property type="component" value="Unassembled WGS sequence"/>
</dbReference>
<feature type="region of interest" description="Disordered" evidence="9">
    <location>
        <begin position="1"/>
        <end position="38"/>
    </location>
</feature>
<feature type="transmembrane region" description="Helical" evidence="10">
    <location>
        <begin position="191"/>
        <end position="215"/>
    </location>
</feature>
<dbReference type="PANTHER" id="PTHR11795:SF445">
    <property type="entry name" value="AMINO ACID ABC TRANSPORTER PERMEASE PROTEIN"/>
    <property type="match status" value="1"/>
</dbReference>
<feature type="transmembrane region" description="Helical" evidence="10">
    <location>
        <begin position="93"/>
        <end position="113"/>
    </location>
</feature>
<dbReference type="GO" id="GO:0005886">
    <property type="term" value="C:plasma membrane"/>
    <property type="evidence" value="ECO:0007669"/>
    <property type="project" value="UniProtKB-SubCell"/>
</dbReference>
<feature type="compositionally biased region" description="Polar residues" evidence="9">
    <location>
        <begin position="1"/>
        <end position="12"/>
    </location>
</feature>
<dbReference type="GO" id="GO:0006865">
    <property type="term" value="P:amino acid transport"/>
    <property type="evidence" value="ECO:0007669"/>
    <property type="project" value="UniProtKB-KW"/>
</dbReference>
<evidence type="ECO:0000256" key="3">
    <source>
        <dbReference type="ARBA" id="ARBA00022475"/>
    </source>
</evidence>
<dbReference type="Pfam" id="PF02653">
    <property type="entry name" value="BPD_transp_2"/>
    <property type="match status" value="1"/>
</dbReference>
<keyword evidence="12" id="KW-1185">Reference proteome</keyword>
<proteinExistence type="inferred from homology"/>
<dbReference type="EMBL" id="VFSV01000008">
    <property type="protein sequence ID" value="TRD22036.1"/>
    <property type="molecule type" value="Genomic_DNA"/>
</dbReference>
<comment type="caution">
    <text evidence="11">The sequence shown here is derived from an EMBL/GenBank/DDBJ whole genome shotgun (WGS) entry which is preliminary data.</text>
</comment>
<dbReference type="OrthoDB" id="9778908at2"/>
<name>A0A547Q6M1_9RHOB</name>
<accession>A0A547Q6M1</accession>
<evidence type="ECO:0000256" key="4">
    <source>
        <dbReference type="ARBA" id="ARBA00022692"/>
    </source>
</evidence>